<accession>A0A2G5S9S0</accession>
<feature type="compositionally biased region" description="Basic and acidic residues" evidence="1">
    <location>
        <begin position="768"/>
        <end position="788"/>
    </location>
</feature>
<gene>
    <name evidence="2" type="ORF">B9Z55_028948</name>
</gene>
<keyword evidence="3" id="KW-1185">Reference proteome</keyword>
<protein>
    <submittedName>
        <fullName evidence="2">Uncharacterized protein</fullName>
    </submittedName>
</protein>
<name>A0A2G5S9S0_9PELO</name>
<evidence type="ECO:0000313" key="2">
    <source>
        <dbReference type="EMBL" id="PIC11652.1"/>
    </source>
</evidence>
<feature type="compositionally biased region" description="Basic and acidic residues" evidence="1">
    <location>
        <begin position="735"/>
        <end position="760"/>
    </location>
</feature>
<feature type="region of interest" description="Disordered" evidence="1">
    <location>
        <begin position="711"/>
        <end position="801"/>
    </location>
</feature>
<proteinExistence type="predicted"/>
<feature type="region of interest" description="Disordered" evidence="1">
    <location>
        <begin position="141"/>
        <end position="166"/>
    </location>
</feature>
<dbReference type="Proteomes" id="UP000230233">
    <property type="component" value="Unassembled WGS sequence"/>
</dbReference>
<dbReference type="EMBL" id="PDUG01000060">
    <property type="protein sequence ID" value="PIC11652.1"/>
    <property type="molecule type" value="Genomic_DNA"/>
</dbReference>
<feature type="region of interest" description="Disordered" evidence="1">
    <location>
        <begin position="194"/>
        <end position="220"/>
    </location>
</feature>
<sequence length="801" mass="88150">MYTEWKQYETYPIPTGMSLKVSSSGELIRKRSGTDNQWRAVVVNSKRIHVNVMITEWDDKNNLVATIVDEECKRLLVCSDAPIDCLPDEDSCSVGNESSYLNTTGLTIEAELVDDGKAKTNEKSTSSLLSISDMVFSSPTRPSSPFEVASPTAYSTVPSTPTPMLTSKSGAVVEKEHWKSPIPSKIMGTHSVVAPKDSTDLPEDYSELSPKSSTVAPKPKDPLNLAEILAAQFQGGVDAKKDEIDEQEGTSTLKFADQVKLKVVQTSPSLSIHAIASSDMKGQIFRRVNENRYQTMVDIIEAGNIMQLFDTDLTNCTPLLIVSEGTNLPTKVVICEGNHRMMSIIKKKKKLLKENDALVGCNLVQIPEKHFNNLYDHSMSLKPKNQYTEDGEWKEESETDLKSINPETLGFLCETYYKGDRKAAGAFTEEENHLIQYKFFCTLMDDNTKASLQTSTKARNTFFGNLVAQNMASQIVQSENAEKTSFWVALMKEETQEFYNEFVATKQYPLTNSNKTIEIILKASIKDDQLTAEICNNFCRKRKSVANLRSTLQDVIKGKYAGQSAQGEVKEDDKVRSQYSFVKDVVSDWTKVPAGSCLFSISKVPEDFDKLYKKNVVMVIVKVDSNILKIGAEYSENCHIGTMKSTAFNESGGNVVYAAIGKQVQSEKAKKEAAATSQTVIAALNKSIGKASKKTEAEIPIFTMRDLVGASPEKSAKKRKNGVSTESVAAKKPKKSDGVSVEKKDKNGEEVQDSGKKDVLESGEEAAPEVRDMNKDVDEVQESGKDVPEAAGEAAAGTSAI</sequence>
<evidence type="ECO:0000256" key="1">
    <source>
        <dbReference type="SAM" id="MobiDB-lite"/>
    </source>
</evidence>
<feature type="compositionally biased region" description="Low complexity" evidence="1">
    <location>
        <begin position="789"/>
        <end position="801"/>
    </location>
</feature>
<comment type="caution">
    <text evidence="2">The sequence shown here is derived from an EMBL/GenBank/DDBJ whole genome shotgun (WGS) entry which is preliminary data.</text>
</comment>
<feature type="compositionally biased region" description="Polar residues" evidence="1">
    <location>
        <begin position="152"/>
        <end position="166"/>
    </location>
</feature>
<organism evidence="2 3">
    <name type="scientific">Caenorhabditis nigoni</name>
    <dbReference type="NCBI Taxonomy" id="1611254"/>
    <lineage>
        <taxon>Eukaryota</taxon>
        <taxon>Metazoa</taxon>
        <taxon>Ecdysozoa</taxon>
        <taxon>Nematoda</taxon>
        <taxon>Chromadorea</taxon>
        <taxon>Rhabditida</taxon>
        <taxon>Rhabditina</taxon>
        <taxon>Rhabditomorpha</taxon>
        <taxon>Rhabditoidea</taxon>
        <taxon>Rhabditidae</taxon>
        <taxon>Peloderinae</taxon>
        <taxon>Caenorhabditis</taxon>
    </lineage>
</organism>
<dbReference type="AlphaFoldDB" id="A0A2G5S9S0"/>
<reference evidence="3" key="1">
    <citation type="submission" date="2017-10" db="EMBL/GenBank/DDBJ databases">
        <title>Rapid genome shrinkage in a self-fertile nematode reveals novel sperm competition proteins.</title>
        <authorList>
            <person name="Yin D."/>
            <person name="Schwarz E.M."/>
            <person name="Thomas C.G."/>
            <person name="Felde R.L."/>
            <person name="Korf I.F."/>
            <person name="Cutter A.D."/>
            <person name="Schartner C.M."/>
            <person name="Ralston E.J."/>
            <person name="Meyer B.J."/>
            <person name="Haag E.S."/>
        </authorList>
    </citation>
    <scope>NUCLEOTIDE SEQUENCE [LARGE SCALE GENOMIC DNA]</scope>
    <source>
        <strain evidence="3">JU1422</strain>
    </source>
</reference>
<evidence type="ECO:0000313" key="3">
    <source>
        <dbReference type="Proteomes" id="UP000230233"/>
    </source>
</evidence>